<dbReference type="Proteomes" id="UP000215914">
    <property type="component" value="Unassembled WGS sequence"/>
</dbReference>
<reference evidence="2" key="1">
    <citation type="journal article" date="2017" name="Nature">
        <title>The sunflower genome provides insights into oil metabolism, flowering and Asterid evolution.</title>
        <authorList>
            <person name="Badouin H."/>
            <person name="Gouzy J."/>
            <person name="Grassa C.J."/>
            <person name="Murat F."/>
            <person name="Staton S.E."/>
            <person name="Cottret L."/>
            <person name="Lelandais-Briere C."/>
            <person name="Owens G.L."/>
            <person name="Carrere S."/>
            <person name="Mayjonade B."/>
            <person name="Legrand L."/>
            <person name="Gill N."/>
            <person name="Kane N.C."/>
            <person name="Bowers J.E."/>
            <person name="Hubner S."/>
            <person name="Bellec A."/>
            <person name="Berard A."/>
            <person name="Berges H."/>
            <person name="Blanchet N."/>
            <person name="Boniface M.C."/>
            <person name="Brunel D."/>
            <person name="Catrice O."/>
            <person name="Chaidir N."/>
            <person name="Claudel C."/>
            <person name="Donnadieu C."/>
            <person name="Faraut T."/>
            <person name="Fievet G."/>
            <person name="Helmstetter N."/>
            <person name="King M."/>
            <person name="Knapp S.J."/>
            <person name="Lai Z."/>
            <person name="Le Paslier M.C."/>
            <person name="Lippi Y."/>
            <person name="Lorenzon L."/>
            <person name="Mandel J.R."/>
            <person name="Marage G."/>
            <person name="Marchand G."/>
            <person name="Marquand E."/>
            <person name="Bret-Mestries E."/>
            <person name="Morien E."/>
            <person name="Nambeesan S."/>
            <person name="Nguyen T."/>
            <person name="Pegot-Espagnet P."/>
            <person name="Pouilly N."/>
            <person name="Raftis F."/>
            <person name="Sallet E."/>
            <person name="Schiex T."/>
            <person name="Thomas J."/>
            <person name="Vandecasteele C."/>
            <person name="Vares D."/>
            <person name="Vear F."/>
            <person name="Vautrin S."/>
            <person name="Crespi M."/>
            <person name="Mangin B."/>
            <person name="Burke J.M."/>
            <person name="Salse J."/>
            <person name="Munos S."/>
            <person name="Vincourt P."/>
            <person name="Rieseberg L.H."/>
            <person name="Langlade N.B."/>
        </authorList>
    </citation>
    <scope>NUCLEOTIDE SEQUENCE</scope>
    <source>
        <tissue evidence="2">Leaves</tissue>
    </source>
</reference>
<dbReference type="Gramene" id="mRNA:HanXRQr2_Chr05g0217881">
    <property type="protein sequence ID" value="mRNA:HanXRQr2_Chr05g0217881"/>
    <property type="gene ID" value="HanXRQr2_Chr05g0217881"/>
</dbReference>
<comment type="caution">
    <text evidence="2">The sequence shown here is derived from an EMBL/GenBank/DDBJ whole genome shotgun (WGS) entry which is preliminary data.</text>
</comment>
<evidence type="ECO:0000256" key="1">
    <source>
        <dbReference type="SAM" id="MobiDB-lite"/>
    </source>
</evidence>
<reference evidence="2" key="2">
    <citation type="submission" date="2020-06" db="EMBL/GenBank/DDBJ databases">
        <title>Helianthus annuus Genome sequencing and assembly Release 2.</title>
        <authorList>
            <person name="Gouzy J."/>
            <person name="Langlade N."/>
            <person name="Munos S."/>
        </authorList>
    </citation>
    <scope>NUCLEOTIDE SEQUENCE</scope>
    <source>
        <tissue evidence="2">Leaves</tissue>
    </source>
</reference>
<name>A0A9K3J066_HELAN</name>
<keyword evidence="3" id="KW-1185">Reference proteome</keyword>
<sequence>MADVAPWGWGDGAGDPPPTSGFFRGMHETDAVPPKRVRGKAKNEKLRRLVKGGGGRIAYI</sequence>
<accession>A0A9K3J066</accession>
<dbReference type="AlphaFoldDB" id="A0A9K3J066"/>
<evidence type="ECO:0000313" key="3">
    <source>
        <dbReference type="Proteomes" id="UP000215914"/>
    </source>
</evidence>
<protein>
    <submittedName>
        <fullName evidence="2">Uncharacterized protein</fullName>
    </submittedName>
</protein>
<proteinExistence type="predicted"/>
<evidence type="ECO:0000313" key="2">
    <source>
        <dbReference type="EMBL" id="KAF5806144.1"/>
    </source>
</evidence>
<gene>
    <name evidence="2" type="ORF">HanXRQr2_Chr05g0217881</name>
</gene>
<dbReference type="EMBL" id="MNCJ02000320">
    <property type="protein sequence ID" value="KAF5806144.1"/>
    <property type="molecule type" value="Genomic_DNA"/>
</dbReference>
<feature type="region of interest" description="Disordered" evidence="1">
    <location>
        <begin position="1"/>
        <end position="29"/>
    </location>
</feature>
<organism evidence="2 3">
    <name type="scientific">Helianthus annuus</name>
    <name type="common">Common sunflower</name>
    <dbReference type="NCBI Taxonomy" id="4232"/>
    <lineage>
        <taxon>Eukaryota</taxon>
        <taxon>Viridiplantae</taxon>
        <taxon>Streptophyta</taxon>
        <taxon>Embryophyta</taxon>
        <taxon>Tracheophyta</taxon>
        <taxon>Spermatophyta</taxon>
        <taxon>Magnoliopsida</taxon>
        <taxon>eudicotyledons</taxon>
        <taxon>Gunneridae</taxon>
        <taxon>Pentapetalae</taxon>
        <taxon>asterids</taxon>
        <taxon>campanulids</taxon>
        <taxon>Asterales</taxon>
        <taxon>Asteraceae</taxon>
        <taxon>Asteroideae</taxon>
        <taxon>Heliantheae alliance</taxon>
        <taxon>Heliantheae</taxon>
        <taxon>Helianthus</taxon>
    </lineage>
</organism>